<keyword evidence="1 3" id="KW-0596">Phosphopantetheine</keyword>
<comment type="function">
    <text evidence="3">Carrier of the growing fatty acid chain in fatty acid biosynthesis.</text>
</comment>
<dbReference type="InterPro" id="IPR009081">
    <property type="entry name" value="PP-bd_ACP"/>
</dbReference>
<evidence type="ECO:0000256" key="1">
    <source>
        <dbReference type="ARBA" id="ARBA00022450"/>
    </source>
</evidence>
<dbReference type="NCBIfam" id="NF002150">
    <property type="entry name" value="PRK00982.1-4"/>
    <property type="match status" value="1"/>
</dbReference>
<keyword evidence="3" id="KW-0275">Fatty acid biosynthesis</keyword>
<dbReference type="Gene3D" id="1.10.1200.10">
    <property type="entry name" value="ACP-like"/>
    <property type="match status" value="1"/>
</dbReference>
<dbReference type="SUPFAM" id="SSF47336">
    <property type="entry name" value="ACP-like"/>
    <property type="match status" value="1"/>
</dbReference>
<keyword evidence="3" id="KW-0444">Lipid biosynthesis</keyword>
<dbReference type="Proteomes" id="UP000287101">
    <property type="component" value="Unassembled WGS sequence"/>
</dbReference>
<evidence type="ECO:0000256" key="3">
    <source>
        <dbReference type="HAMAP-Rule" id="MF_01217"/>
    </source>
</evidence>
<keyword evidence="3" id="KW-0443">Lipid metabolism</keyword>
<comment type="pathway">
    <text evidence="3">Lipid metabolism; fatty acid biosynthesis.</text>
</comment>
<dbReference type="InterPro" id="IPR003231">
    <property type="entry name" value="ACP"/>
</dbReference>
<dbReference type="UniPathway" id="UPA00094"/>
<feature type="modified residue" description="O-(pantetheine 4'-phosphoryl)serine" evidence="3">
    <location>
        <position position="36"/>
    </location>
</feature>
<evidence type="ECO:0000259" key="4">
    <source>
        <dbReference type="PROSITE" id="PS50075"/>
    </source>
</evidence>
<keyword evidence="3" id="KW-0276">Fatty acid metabolism</keyword>
<dbReference type="OrthoDB" id="9804551at2"/>
<keyword evidence="6" id="KW-1185">Reference proteome</keyword>
<accession>A0A430AC19</accession>
<comment type="similarity">
    <text evidence="3">Belongs to the acyl carrier protein (ACP) family.</text>
</comment>
<dbReference type="PROSITE" id="PS50075">
    <property type="entry name" value="CARRIER"/>
    <property type="match status" value="1"/>
</dbReference>
<evidence type="ECO:0000313" key="5">
    <source>
        <dbReference type="EMBL" id="RSU04728.1"/>
    </source>
</evidence>
<dbReference type="InterPro" id="IPR036736">
    <property type="entry name" value="ACP-like_sf"/>
</dbReference>
<comment type="subcellular location">
    <subcellularLocation>
        <location evidence="3">Cytoplasm</location>
    </subcellularLocation>
</comment>
<proteinExistence type="inferred from homology"/>
<name>A0A430AC19_9ENTE</name>
<keyword evidence="3" id="KW-0963">Cytoplasm</keyword>
<dbReference type="EMBL" id="NGJY01000001">
    <property type="protein sequence ID" value="RSU04728.1"/>
    <property type="molecule type" value="Genomic_DNA"/>
</dbReference>
<dbReference type="RefSeq" id="WP_126830279.1">
    <property type="nucleotide sequence ID" value="NZ_CBCRYB010000002.1"/>
</dbReference>
<keyword evidence="2 3" id="KW-0597">Phosphoprotein</keyword>
<evidence type="ECO:0000313" key="6">
    <source>
        <dbReference type="Proteomes" id="UP000287101"/>
    </source>
</evidence>
<dbReference type="AlphaFoldDB" id="A0A430AC19"/>
<reference evidence="5 6" key="1">
    <citation type="submission" date="2017-05" db="EMBL/GenBank/DDBJ databases">
        <title>Vagococcus spp. assemblies.</title>
        <authorList>
            <person name="Gulvik C.A."/>
        </authorList>
    </citation>
    <scope>NUCLEOTIDE SEQUENCE [LARGE SCALE GENOMIC DNA]</scope>
    <source>
        <strain evidence="5 6">CCUG 41755</strain>
    </source>
</reference>
<dbReference type="Pfam" id="PF00550">
    <property type="entry name" value="PP-binding"/>
    <property type="match status" value="1"/>
</dbReference>
<dbReference type="HAMAP" id="MF_01217">
    <property type="entry name" value="Acyl_carrier"/>
    <property type="match status" value="1"/>
</dbReference>
<dbReference type="GO" id="GO:0000036">
    <property type="term" value="F:acyl carrier activity"/>
    <property type="evidence" value="ECO:0007669"/>
    <property type="project" value="UniProtKB-UniRule"/>
</dbReference>
<evidence type="ECO:0000256" key="2">
    <source>
        <dbReference type="ARBA" id="ARBA00022553"/>
    </source>
</evidence>
<sequence length="77" mass="8684">MSSFNKIQEIIVDQLGKEESDVTLTTSFKEGLEADSLDVFQIINDIEDEFDVKFESDDDFSTVGDVVNFVDAQLKTK</sequence>
<gene>
    <name evidence="3" type="primary">acpP</name>
    <name evidence="5" type="ORF">CBF31_01540</name>
</gene>
<comment type="caution">
    <text evidence="5">The sequence shown here is derived from an EMBL/GenBank/DDBJ whole genome shotgun (WGS) entry which is preliminary data.</text>
</comment>
<protein>
    <recommendedName>
        <fullName evidence="3">Acyl carrier protein</fullName>
        <shortName evidence="3">ACP</shortName>
    </recommendedName>
</protein>
<comment type="PTM">
    <text evidence="3">4'-phosphopantetheine is transferred from CoA to a specific serine of apo-ACP by AcpS. This modification is essential for activity because fatty acids are bound in thioester linkage to the sulfhydryl of the prosthetic group.</text>
</comment>
<dbReference type="GO" id="GO:0005737">
    <property type="term" value="C:cytoplasm"/>
    <property type="evidence" value="ECO:0007669"/>
    <property type="project" value="UniProtKB-SubCell"/>
</dbReference>
<organism evidence="5 6">
    <name type="scientific">Vagococcus fessus</name>
    <dbReference type="NCBI Taxonomy" id="120370"/>
    <lineage>
        <taxon>Bacteria</taxon>
        <taxon>Bacillati</taxon>
        <taxon>Bacillota</taxon>
        <taxon>Bacilli</taxon>
        <taxon>Lactobacillales</taxon>
        <taxon>Enterococcaceae</taxon>
        <taxon>Vagococcus</taxon>
    </lineage>
</organism>
<feature type="domain" description="Carrier" evidence="4">
    <location>
        <begin position="1"/>
        <end position="77"/>
    </location>
</feature>